<dbReference type="Proteomes" id="UP000288716">
    <property type="component" value="Unassembled WGS sequence"/>
</dbReference>
<comment type="caution">
    <text evidence="6">The sequence shown here is derived from an EMBL/GenBank/DDBJ whole genome shotgun (WGS) entry which is preliminary data.</text>
</comment>
<dbReference type="GO" id="GO:0005739">
    <property type="term" value="C:mitochondrion"/>
    <property type="evidence" value="ECO:0007669"/>
    <property type="project" value="TreeGrafter"/>
</dbReference>
<gene>
    <name evidence="6" type="ORF">B4U80_12926</name>
</gene>
<evidence type="ECO:0000313" key="7">
    <source>
        <dbReference type="Proteomes" id="UP000288716"/>
    </source>
</evidence>
<proteinExistence type="inferred from homology"/>
<keyword evidence="2 6" id="KW-0396">Initiation factor</keyword>
<evidence type="ECO:0000256" key="4">
    <source>
        <dbReference type="SAM" id="MobiDB-lite"/>
    </source>
</evidence>
<dbReference type="GO" id="GO:0070124">
    <property type="term" value="P:mitochondrial translational initiation"/>
    <property type="evidence" value="ECO:0007669"/>
    <property type="project" value="TreeGrafter"/>
</dbReference>
<dbReference type="AlphaFoldDB" id="A0A443SH83"/>
<dbReference type="Pfam" id="PF05198">
    <property type="entry name" value="IF3_N"/>
    <property type="match status" value="1"/>
</dbReference>
<dbReference type="SUPFAM" id="SSF54364">
    <property type="entry name" value="Translation initiation factor IF3, N-terminal domain"/>
    <property type="match status" value="1"/>
</dbReference>
<evidence type="ECO:0000259" key="5">
    <source>
        <dbReference type="Pfam" id="PF05198"/>
    </source>
</evidence>
<feature type="domain" description="Translation initiation factor 3 N-terminal" evidence="5">
    <location>
        <begin position="48"/>
        <end position="94"/>
    </location>
</feature>
<keyword evidence="7" id="KW-1185">Reference proteome</keyword>
<evidence type="ECO:0000256" key="1">
    <source>
        <dbReference type="ARBA" id="ARBA00005439"/>
    </source>
</evidence>
<name>A0A443SH83_9ACAR</name>
<accession>A0A443SH83</accession>
<dbReference type="Gene3D" id="3.30.110.10">
    <property type="entry name" value="Translation initiation factor 3 (IF-3), C-terminal domain"/>
    <property type="match status" value="1"/>
</dbReference>
<organism evidence="6 7">
    <name type="scientific">Leptotrombidium deliense</name>
    <dbReference type="NCBI Taxonomy" id="299467"/>
    <lineage>
        <taxon>Eukaryota</taxon>
        <taxon>Metazoa</taxon>
        <taxon>Ecdysozoa</taxon>
        <taxon>Arthropoda</taxon>
        <taxon>Chelicerata</taxon>
        <taxon>Arachnida</taxon>
        <taxon>Acari</taxon>
        <taxon>Acariformes</taxon>
        <taxon>Trombidiformes</taxon>
        <taxon>Prostigmata</taxon>
        <taxon>Anystina</taxon>
        <taxon>Parasitengona</taxon>
        <taxon>Trombiculoidea</taxon>
        <taxon>Trombiculidae</taxon>
        <taxon>Leptotrombidium</taxon>
    </lineage>
</organism>
<dbReference type="InterPro" id="IPR019814">
    <property type="entry name" value="Translation_initiation_fac_3_N"/>
</dbReference>
<dbReference type="VEuPathDB" id="VectorBase:LDEU005197"/>
<keyword evidence="3" id="KW-0648">Protein biosynthesis</keyword>
<dbReference type="GO" id="GO:0043022">
    <property type="term" value="F:ribosome binding"/>
    <property type="evidence" value="ECO:0007669"/>
    <property type="project" value="TreeGrafter"/>
</dbReference>
<dbReference type="InterPro" id="IPR036787">
    <property type="entry name" value="T_IF-3_N_sf"/>
</dbReference>
<evidence type="ECO:0000313" key="6">
    <source>
        <dbReference type="EMBL" id="RWS26842.1"/>
    </source>
</evidence>
<dbReference type="Gene3D" id="3.10.20.80">
    <property type="entry name" value="Translation initiation factor 3 (IF-3), N-terminal domain"/>
    <property type="match status" value="1"/>
</dbReference>
<dbReference type="EMBL" id="NCKV01002430">
    <property type="protein sequence ID" value="RWS26842.1"/>
    <property type="molecule type" value="Genomic_DNA"/>
</dbReference>
<dbReference type="InterPro" id="IPR036788">
    <property type="entry name" value="T_IF-3_C_sf"/>
</dbReference>
<reference evidence="6 7" key="1">
    <citation type="journal article" date="2018" name="Gigascience">
        <title>Genomes of trombidid mites reveal novel predicted allergens and laterally-transferred genes associated with secondary metabolism.</title>
        <authorList>
            <person name="Dong X."/>
            <person name="Chaisiri K."/>
            <person name="Xia D."/>
            <person name="Armstrong S.D."/>
            <person name="Fang Y."/>
            <person name="Donnelly M.J."/>
            <person name="Kadowaki T."/>
            <person name="McGarry J.W."/>
            <person name="Darby A.C."/>
            <person name="Makepeace B.L."/>
        </authorList>
    </citation>
    <scope>NUCLEOTIDE SEQUENCE [LARGE SCALE GENOMIC DNA]</scope>
    <source>
        <strain evidence="6">UoL-UT</strain>
    </source>
</reference>
<dbReference type="PANTHER" id="PTHR10938:SF0">
    <property type="entry name" value="TRANSLATION INITIATION FACTOR IF-3, MITOCHONDRIAL"/>
    <property type="match status" value="1"/>
</dbReference>
<feature type="region of interest" description="Disordered" evidence="4">
    <location>
        <begin position="209"/>
        <end position="240"/>
    </location>
</feature>
<evidence type="ECO:0000256" key="2">
    <source>
        <dbReference type="ARBA" id="ARBA00022540"/>
    </source>
</evidence>
<dbReference type="PANTHER" id="PTHR10938">
    <property type="entry name" value="TRANSLATION INITIATION FACTOR IF-3"/>
    <property type="match status" value="1"/>
</dbReference>
<comment type="similarity">
    <text evidence="1">Belongs to the IF-3 family.</text>
</comment>
<evidence type="ECO:0000256" key="3">
    <source>
        <dbReference type="ARBA" id="ARBA00022917"/>
    </source>
</evidence>
<dbReference type="InterPro" id="IPR001288">
    <property type="entry name" value="Translation_initiation_fac_3"/>
</dbReference>
<protein>
    <submittedName>
        <fullName evidence="6">Translation initiation factor IF-3-like protein</fullName>
    </submittedName>
</protein>
<sequence>MNSRLSCIISSLTKCQYLRGQQAIPLLLVSEVGFSSKPISKKESDIKKIVYLVDDNGKHLGTKSISEAETIAHKLKMILVCLDTTTKYPTYKLKSKSEVDESVRDSHKSQKANTKLVEKHIKNLVLTTKISDHDLAIKVDAVKKWLKSCDKINIVVTGDKNNFDNLYSKFSVLTKDYATLKQKQIGTNLKFICTPNVAVSTVQNDSTKAMKNKTEVDNNSEEEIDEELKKLLNTKGTSNK</sequence>
<dbReference type="GO" id="GO:0032790">
    <property type="term" value="P:ribosome disassembly"/>
    <property type="evidence" value="ECO:0007669"/>
    <property type="project" value="TreeGrafter"/>
</dbReference>
<dbReference type="SUPFAM" id="SSF55200">
    <property type="entry name" value="Translation initiation factor IF3, C-terminal domain"/>
    <property type="match status" value="1"/>
</dbReference>
<dbReference type="GO" id="GO:0003743">
    <property type="term" value="F:translation initiation factor activity"/>
    <property type="evidence" value="ECO:0007669"/>
    <property type="project" value="UniProtKB-KW"/>
</dbReference>
<dbReference type="OrthoDB" id="6509917at2759"/>